<dbReference type="GO" id="GO:0030313">
    <property type="term" value="C:cell envelope"/>
    <property type="evidence" value="ECO:0007669"/>
    <property type="project" value="UniProtKB-SubCell"/>
</dbReference>
<dbReference type="RefSeq" id="WP_116884116.1">
    <property type="nucleotide sequence ID" value="NZ_CABMMC010000160.1"/>
</dbReference>
<dbReference type="Gene3D" id="1.50.10.100">
    <property type="entry name" value="Chondroitin AC/alginate lyase"/>
    <property type="match status" value="1"/>
</dbReference>
<dbReference type="AlphaFoldDB" id="A0A2U1AYF8"/>
<proteinExistence type="predicted"/>
<evidence type="ECO:0000313" key="3">
    <source>
        <dbReference type="EMBL" id="PVY41460.1"/>
    </source>
</evidence>
<gene>
    <name evidence="3" type="ORF">C8D82_11474</name>
</gene>
<evidence type="ECO:0000256" key="1">
    <source>
        <dbReference type="ARBA" id="ARBA00004196"/>
    </source>
</evidence>
<dbReference type="SUPFAM" id="SSF48230">
    <property type="entry name" value="Chondroitin AC/alginate lyase"/>
    <property type="match status" value="1"/>
</dbReference>
<dbReference type="GeneID" id="78295426"/>
<dbReference type="Pfam" id="PF07940">
    <property type="entry name" value="Hepar_II_III_C"/>
    <property type="match status" value="1"/>
</dbReference>
<accession>A0A2U1AYF8</accession>
<dbReference type="OrthoDB" id="9793856at2"/>
<reference evidence="3 4" key="1">
    <citation type="submission" date="2018-04" db="EMBL/GenBank/DDBJ databases">
        <title>Genomic Encyclopedia of Type Strains, Phase IV (KMG-IV): sequencing the most valuable type-strain genomes for metagenomic binning, comparative biology and taxonomic classification.</title>
        <authorList>
            <person name="Goeker M."/>
        </authorList>
    </citation>
    <scope>NUCLEOTIDE SEQUENCE [LARGE SCALE GENOMIC DNA]</scope>
    <source>
        <strain evidence="3 4">DSM 14823</strain>
    </source>
</reference>
<name>A0A2U1AYF8_9BACT</name>
<dbReference type="InterPro" id="IPR008929">
    <property type="entry name" value="Chondroitin_lyas"/>
</dbReference>
<comment type="caution">
    <text evidence="3">The sequence shown here is derived from an EMBL/GenBank/DDBJ whole genome shotgun (WGS) entry which is preliminary data.</text>
</comment>
<evidence type="ECO:0000259" key="2">
    <source>
        <dbReference type="Pfam" id="PF07940"/>
    </source>
</evidence>
<dbReference type="InterPro" id="IPR012480">
    <property type="entry name" value="Hepar_II_III_C"/>
</dbReference>
<organism evidence="3 4">
    <name type="scientific">Victivallis vadensis</name>
    <dbReference type="NCBI Taxonomy" id="172901"/>
    <lineage>
        <taxon>Bacteria</taxon>
        <taxon>Pseudomonadati</taxon>
        <taxon>Lentisphaerota</taxon>
        <taxon>Lentisphaeria</taxon>
        <taxon>Victivallales</taxon>
        <taxon>Victivallaceae</taxon>
        <taxon>Victivallis</taxon>
    </lineage>
</organism>
<protein>
    <submittedName>
        <fullName evidence="3">Heparinase II/III-like protein</fullName>
    </submittedName>
</protein>
<dbReference type="Gene3D" id="2.70.98.70">
    <property type="match status" value="1"/>
</dbReference>
<dbReference type="EMBL" id="QEKH01000014">
    <property type="protein sequence ID" value="PVY41460.1"/>
    <property type="molecule type" value="Genomic_DNA"/>
</dbReference>
<comment type="subcellular location">
    <subcellularLocation>
        <location evidence="1">Cell envelope</location>
    </subcellularLocation>
</comment>
<feature type="domain" description="Heparinase II/III-like C-terminal" evidence="2">
    <location>
        <begin position="401"/>
        <end position="542"/>
    </location>
</feature>
<dbReference type="Proteomes" id="UP000245959">
    <property type="component" value="Unassembled WGS sequence"/>
</dbReference>
<dbReference type="GO" id="GO:0016829">
    <property type="term" value="F:lyase activity"/>
    <property type="evidence" value="ECO:0007669"/>
    <property type="project" value="InterPro"/>
</dbReference>
<evidence type="ECO:0000313" key="4">
    <source>
        <dbReference type="Proteomes" id="UP000245959"/>
    </source>
</evidence>
<sequence>MLSERLIFPLTPVPVFPPLRERAAWRAMSEIPRNRRFLGNRILPLAQNALTAPIPELPASLFMEFVRIGDRKHYEKPYFQRRQMLEALVLAEGYEYRGRFIDRIIDYLWAIMGEYTWSLPAHVNSGGDPLPELPFEMVDLFCAETGMLLAQTLNFMESELRDVSLNLVSGIRRNLQKRIIEPCEREPFPFWWGHGFNNWSPWCASNVLGVALTVLSGQPERQEKMVRSLAAIIDRYLDLYPADGGCDEGPSYWGVSPASMLIFLEELYNASGGKISIYDEPLVRHMGEFFADCYLDGGCFTPFSDAAVRFDPPVPLCRRYGERTGSEKLKNFTLRMLAGLNGEPYQPYTGYTSTSSLFRMPAFLFWLPAEEVPAPPAADSVSYYPVVQQLFVHAGKLAFAAKGGHNAENHNHNDLGQFMFFHSGEPMIVDLGRCEYTRHTFSERRYENWVLNALGHNPPLFDGVGQHDGKEHRAADVRFSQEGNRVQLEMELAGAFPAELELVSVRRSIRLDIGSGEIQVEDRWESRQPHTVQWNLYTPAKVAVRPGETEFRNGSAVMRLTLSGTPVSVAAAVPENPDPELTHSWGAPPCRVRLTAEAGCSGAVTMRFTFPASRN</sequence>
<keyword evidence="4" id="KW-1185">Reference proteome</keyword>